<dbReference type="PROSITE" id="PS50928">
    <property type="entry name" value="ABC_TM1"/>
    <property type="match status" value="1"/>
</dbReference>
<evidence type="ECO:0000313" key="9">
    <source>
        <dbReference type="EMBL" id="GAA6410934.1"/>
    </source>
</evidence>
<feature type="domain" description="ABC transmembrane type-1" evidence="8">
    <location>
        <begin position="71"/>
        <end position="286"/>
    </location>
</feature>
<dbReference type="Gene3D" id="1.10.3720.10">
    <property type="entry name" value="MetI-like"/>
    <property type="match status" value="1"/>
</dbReference>
<comment type="similarity">
    <text evidence="7">Belongs to the binding-protein-dependent transport system permease family.</text>
</comment>
<dbReference type="SUPFAM" id="SSF160964">
    <property type="entry name" value="MalF N-terminal region-like"/>
    <property type="match status" value="1"/>
</dbReference>
<dbReference type="InterPro" id="IPR000515">
    <property type="entry name" value="MetI-like"/>
</dbReference>
<dbReference type="Proteomes" id="UP001600943">
    <property type="component" value="Unassembled WGS sequence"/>
</dbReference>
<organism evidence="9 10">
    <name type="scientific">Blautia hominis</name>
    <dbReference type="NCBI Taxonomy" id="2025493"/>
    <lineage>
        <taxon>Bacteria</taxon>
        <taxon>Bacillati</taxon>
        <taxon>Bacillota</taxon>
        <taxon>Clostridia</taxon>
        <taxon>Lachnospirales</taxon>
        <taxon>Lachnospiraceae</taxon>
        <taxon>Blautia</taxon>
    </lineage>
</organism>
<keyword evidence="5 7" id="KW-1133">Transmembrane helix</keyword>
<evidence type="ECO:0000256" key="6">
    <source>
        <dbReference type="ARBA" id="ARBA00023136"/>
    </source>
</evidence>
<dbReference type="Pfam" id="PF00528">
    <property type="entry name" value="BPD_transp_1"/>
    <property type="match status" value="1"/>
</dbReference>
<feature type="transmembrane region" description="Helical" evidence="7">
    <location>
        <begin position="271"/>
        <end position="290"/>
    </location>
</feature>
<keyword evidence="10" id="KW-1185">Reference proteome</keyword>
<dbReference type="EMBL" id="BAABYW010000002">
    <property type="protein sequence ID" value="GAA6410934.1"/>
    <property type="molecule type" value="Genomic_DNA"/>
</dbReference>
<evidence type="ECO:0000256" key="5">
    <source>
        <dbReference type="ARBA" id="ARBA00022989"/>
    </source>
</evidence>
<feature type="transmembrane region" description="Helical" evidence="7">
    <location>
        <begin position="75"/>
        <end position="95"/>
    </location>
</feature>
<evidence type="ECO:0000256" key="2">
    <source>
        <dbReference type="ARBA" id="ARBA00022448"/>
    </source>
</evidence>
<feature type="transmembrane region" description="Helical" evidence="7">
    <location>
        <begin position="104"/>
        <end position="126"/>
    </location>
</feature>
<gene>
    <name evidence="9" type="ORF">K040078D81_50510</name>
</gene>
<keyword evidence="3" id="KW-1003">Cell membrane</keyword>
<proteinExistence type="inferred from homology"/>
<evidence type="ECO:0000313" key="10">
    <source>
        <dbReference type="Proteomes" id="UP001600943"/>
    </source>
</evidence>
<feature type="transmembrane region" description="Helical" evidence="7">
    <location>
        <begin position="12"/>
        <end position="33"/>
    </location>
</feature>
<evidence type="ECO:0000256" key="1">
    <source>
        <dbReference type="ARBA" id="ARBA00004651"/>
    </source>
</evidence>
<keyword evidence="2 7" id="KW-0813">Transport</keyword>
<keyword evidence="6 7" id="KW-0472">Membrane</keyword>
<evidence type="ECO:0000259" key="8">
    <source>
        <dbReference type="PROSITE" id="PS50928"/>
    </source>
</evidence>
<evidence type="ECO:0000256" key="4">
    <source>
        <dbReference type="ARBA" id="ARBA00022692"/>
    </source>
</evidence>
<comment type="subcellular location">
    <subcellularLocation>
        <location evidence="1 7">Cell membrane</location>
        <topology evidence="1 7">Multi-pass membrane protein</topology>
    </subcellularLocation>
</comment>
<evidence type="ECO:0000256" key="7">
    <source>
        <dbReference type="RuleBase" id="RU363032"/>
    </source>
</evidence>
<sequence>MKHKYKKSGRLFPYLLVIPGILLLMLIIFMPFIQNVYYSFTDYSLLNADKSFIGLQNYKELLHDKTFFEALMKSFIWVVLNLILLLVVGLTAAFIQNSKRLKGLIIFQALLLLPWILPEVVTGYTWKLLLSYQTGPYYKLLEFLHIITPGADIFSSDFGAMMATVMANVWRSFPIVGITVYAKLQTLSAEQIEAAVIDGANRFVVFRDIELPHITTALISVATLCFVWTFNAFGIIHVMTGGGPAGATETLPVLLQKQAFQFYDYSMASSFAVMMILILLLIVVFINLLLSGARKKISS</sequence>
<dbReference type="SUPFAM" id="SSF161098">
    <property type="entry name" value="MetI-like"/>
    <property type="match status" value="1"/>
</dbReference>
<protein>
    <submittedName>
        <fullName evidence="9">Sugar ABC transporter permease</fullName>
    </submittedName>
</protein>
<comment type="caution">
    <text evidence="9">The sequence shown here is derived from an EMBL/GenBank/DDBJ whole genome shotgun (WGS) entry which is preliminary data.</text>
</comment>
<feature type="transmembrane region" description="Helical" evidence="7">
    <location>
        <begin position="217"/>
        <end position="239"/>
    </location>
</feature>
<evidence type="ECO:0000256" key="3">
    <source>
        <dbReference type="ARBA" id="ARBA00022475"/>
    </source>
</evidence>
<dbReference type="InterPro" id="IPR035906">
    <property type="entry name" value="MetI-like_sf"/>
</dbReference>
<accession>A0ABQ0BHL8</accession>
<reference evidence="9 10" key="1">
    <citation type="submission" date="2024-04" db="EMBL/GenBank/DDBJ databases">
        <title>Defined microbial consortia suppress multidrug-resistant proinflammatory Enterobacteriaceae via ecological control.</title>
        <authorList>
            <person name="Furuichi M."/>
            <person name="Kawaguchi T."/>
            <person name="Pust M."/>
            <person name="Yasuma K."/>
            <person name="Plichta D."/>
            <person name="Hasegawa N."/>
            <person name="Ohya T."/>
            <person name="Bhattarai S."/>
            <person name="Sasajima S."/>
            <person name="Aoto Y."/>
            <person name="Tuganbaev T."/>
            <person name="Yaginuma M."/>
            <person name="Ueda M."/>
            <person name="Okahashi N."/>
            <person name="Amafuji K."/>
            <person name="Kiridooshi Y."/>
            <person name="Sugita K."/>
            <person name="Strazar M."/>
            <person name="Skelly A."/>
            <person name="Suda W."/>
            <person name="Hattori M."/>
            <person name="Nakamoto N."/>
            <person name="Caballero S."/>
            <person name="Norman J."/>
            <person name="Olle B."/>
            <person name="Tanoue T."/>
            <person name="Arita M."/>
            <person name="Bucci V."/>
            <person name="Atarashi K."/>
            <person name="Xavier R."/>
            <person name="Honda K."/>
        </authorList>
    </citation>
    <scope>NUCLEOTIDE SEQUENCE [LARGE SCALE GENOMIC DNA]</scope>
    <source>
        <strain evidence="10">k04-0078-D8-1</strain>
    </source>
</reference>
<keyword evidence="4 7" id="KW-0812">Transmembrane</keyword>
<dbReference type="PANTHER" id="PTHR43005:SF1">
    <property type="entry name" value="SPERMIDINE_PUTRESCINE TRANSPORT SYSTEM PERMEASE PROTEIN"/>
    <property type="match status" value="1"/>
</dbReference>
<name>A0ABQ0BHL8_9FIRM</name>
<dbReference type="RefSeq" id="WP_158661519.1">
    <property type="nucleotide sequence ID" value="NZ_BAABYW010000002.1"/>
</dbReference>
<dbReference type="PANTHER" id="PTHR43005">
    <property type="entry name" value="BLR7065 PROTEIN"/>
    <property type="match status" value="1"/>
</dbReference>
<dbReference type="CDD" id="cd06261">
    <property type="entry name" value="TM_PBP2"/>
    <property type="match status" value="1"/>
</dbReference>